<dbReference type="Proteomes" id="UP000255036">
    <property type="component" value="Unassembled WGS sequence"/>
</dbReference>
<dbReference type="GO" id="GO:0032993">
    <property type="term" value="C:protein-DNA complex"/>
    <property type="evidence" value="ECO:0007669"/>
    <property type="project" value="TreeGrafter"/>
</dbReference>
<dbReference type="SMART" id="SM00862">
    <property type="entry name" value="Trans_reg_C"/>
    <property type="match status" value="1"/>
</dbReference>
<name>A0A371AZ55_9FIRM</name>
<proteinExistence type="predicted"/>
<keyword evidence="4" id="KW-0805">Transcription regulation</keyword>
<dbReference type="FunFam" id="3.40.50.2300:FF:000001">
    <property type="entry name" value="DNA-binding response regulator PhoB"/>
    <property type="match status" value="1"/>
</dbReference>
<keyword evidence="6" id="KW-0804">Transcription</keyword>
<sequence>MQYKILVVDDEEEICNAIKEYLNIVGYIVYTANNGKEAMERLSILPDLILLDINMPGMDGLDVCKRIRTHVNVPILFLTAKIEEQDRINGLMAGADDYIIKPFALEELHARIVAHLRREERGKGKKNIMGIGDFIINYSERKLFVGEKEIFLTKTEFEIVELLSRHKGQVFDKETIYEKIWGFDKEGDSAIIMEHVRRIRSKFSKEWKGEVIETVWGVGYRWV</sequence>
<dbReference type="InterPro" id="IPR001789">
    <property type="entry name" value="Sig_transdc_resp-reg_receiver"/>
</dbReference>
<evidence type="ECO:0000256" key="1">
    <source>
        <dbReference type="ARBA" id="ARBA00018672"/>
    </source>
</evidence>
<dbReference type="SUPFAM" id="SSF52172">
    <property type="entry name" value="CheY-like"/>
    <property type="match status" value="1"/>
</dbReference>
<dbReference type="CDD" id="cd17574">
    <property type="entry name" value="REC_OmpR"/>
    <property type="match status" value="1"/>
</dbReference>
<reference evidence="12 13" key="1">
    <citation type="submission" date="2018-07" db="EMBL/GenBank/DDBJ databases">
        <title>Anaerosacharophilus polymeroproducens gen. nov. sp. nov., an anaerobic bacterium isolated from salt field.</title>
        <authorList>
            <person name="Kim W."/>
            <person name="Yang S.-H."/>
            <person name="Oh J."/>
            <person name="Lee J.-H."/>
            <person name="Kwon K.K."/>
        </authorList>
    </citation>
    <scope>NUCLEOTIDE SEQUENCE [LARGE SCALE GENOMIC DNA]</scope>
    <source>
        <strain evidence="12 13">MCWD5</strain>
    </source>
</reference>
<dbReference type="GO" id="GO:0006355">
    <property type="term" value="P:regulation of DNA-templated transcription"/>
    <property type="evidence" value="ECO:0007669"/>
    <property type="project" value="InterPro"/>
</dbReference>
<dbReference type="Pfam" id="PF00072">
    <property type="entry name" value="Response_reg"/>
    <property type="match status" value="1"/>
</dbReference>
<dbReference type="PROSITE" id="PS51755">
    <property type="entry name" value="OMPR_PHOB"/>
    <property type="match status" value="1"/>
</dbReference>
<feature type="domain" description="OmpR/PhoB-type" evidence="11">
    <location>
        <begin position="126"/>
        <end position="223"/>
    </location>
</feature>
<comment type="caution">
    <text evidence="12">The sequence shown here is derived from an EMBL/GenBank/DDBJ whole genome shotgun (WGS) entry which is preliminary data.</text>
</comment>
<dbReference type="GO" id="GO:0000976">
    <property type="term" value="F:transcription cis-regulatory region binding"/>
    <property type="evidence" value="ECO:0007669"/>
    <property type="project" value="TreeGrafter"/>
</dbReference>
<feature type="domain" description="Response regulatory" evidence="10">
    <location>
        <begin position="4"/>
        <end position="116"/>
    </location>
</feature>
<dbReference type="PANTHER" id="PTHR48111:SF2">
    <property type="entry name" value="RESPONSE REGULATOR SAER"/>
    <property type="match status" value="1"/>
</dbReference>
<evidence type="ECO:0000313" key="12">
    <source>
        <dbReference type="EMBL" id="RDU24874.1"/>
    </source>
</evidence>
<dbReference type="PROSITE" id="PS50110">
    <property type="entry name" value="RESPONSE_REGULATORY"/>
    <property type="match status" value="1"/>
</dbReference>
<dbReference type="FunFam" id="1.10.10.10:FF:000018">
    <property type="entry name" value="DNA-binding response regulator ResD"/>
    <property type="match status" value="1"/>
</dbReference>
<accession>A0A371AZ55</accession>
<dbReference type="InterPro" id="IPR039420">
    <property type="entry name" value="WalR-like"/>
</dbReference>
<evidence type="ECO:0000259" key="11">
    <source>
        <dbReference type="PROSITE" id="PS51755"/>
    </source>
</evidence>
<evidence type="ECO:0000256" key="3">
    <source>
        <dbReference type="ARBA" id="ARBA00023012"/>
    </source>
</evidence>
<keyword evidence="3" id="KW-0902">Two-component regulatory system</keyword>
<feature type="modified residue" description="4-aspartylphosphate" evidence="8">
    <location>
        <position position="52"/>
    </location>
</feature>
<evidence type="ECO:0000259" key="10">
    <source>
        <dbReference type="PROSITE" id="PS50110"/>
    </source>
</evidence>
<evidence type="ECO:0000256" key="4">
    <source>
        <dbReference type="ARBA" id="ARBA00023015"/>
    </source>
</evidence>
<dbReference type="CDD" id="cd00383">
    <property type="entry name" value="trans_reg_C"/>
    <property type="match status" value="1"/>
</dbReference>
<dbReference type="AlphaFoldDB" id="A0A371AZ55"/>
<dbReference type="InterPro" id="IPR001867">
    <property type="entry name" value="OmpR/PhoB-type_DNA-bd"/>
</dbReference>
<dbReference type="SMART" id="SM00448">
    <property type="entry name" value="REC"/>
    <property type="match status" value="1"/>
</dbReference>
<evidence type="ECO:0000256" key="9">
    <source>
        <dbReference type="PROSITE-ProRule" id="PRU01091"/>
    </source>
</evidence>
<evidence type="ECO:0000256" key="7">
    <source>
        <dbReference type="ARBA" id="ARBA00024867"/>
    </source>
</evidence>
<dbReference type="Gene3D" id="3.40.50.2300">
    <property type="match status" value="1"/>
</dbReference>
<keyword evidence="2 8" id="KW-0597">Phosphoprotein</keyword>
<feature type="DNA-binding region" description="OmpR/PhoB-type" evidence="9">
    <location>
        <begin position="126"/>
        <end position="223"/>
    </location>
</feature>
<dbReference type="Gene3D" id="1.10.10.10">
    <property type="entry name" value="Winged helix-like DNA-binding domain superfamily/Winged helix DNA-binding domain"/>
    <property type="match status" value="1"/>
</dbReference>
<comment type="function">
    <text evidence="7">May play the central regulatory role in sporulation. It may be an element of the effector pathway responsible for the activation of sporulation genes in response to nutritional stress. Spo0A may act in concert with spo0H (a sigma factor) to control the expression of some genes that are critical to the sporulation process.</text>
</comment>
<dbReference type="GO" id="GO:0000156">
    <property type="term" value="F:phosphorelay response regulator activity"/>
    <property type="evidence" value="ECO:0007669"/>
    <property type="project" value="TreeGrafter"/>
</dbReference>
<dbReference type="Gene3D" id="6.10.250.690">
    <property type="match status" value="1"/>
</dbReference>
<protein>
    <recommendedName>
        <fullName evidence="1">Stage 0 sporulation protein A homolog</fullName>
    </recommendedName>
</protein>
<evidence type="ECO:0000256" key="6">
    <source>
        <dbReference type="ARBA" id="ARBA00023163"/>
    </source>
</evidence>
<organism evidence="12 13">
    <name type="scientific">Anaerosacchariphilus polymeriproducens</name>
    <dbReference type="NCBI Taxonomy" id="1812858"/>
    <lineage>
        <taxon>Bacteria</taxon>
        <taxon>Bacillati</taxon>
        <taxon>Bacillota</taxon>
        <taxon>Clostridia</taxon>
        <taxon>Lachnospirales</taxon>
        <taxon>Lachnospiraceae</taxon>
        <taxon>Anaerosacchariphilus</taxon>
    </lineage>
</organism>
<evidence type="ECO:0000256" key="2">
    <source>
        <dbReference type="ARBA" id="ARBA00022553"/>
    </source>
</evidence>
<dbReference type="RefSeq" id="WP_115480621.1">
    <property type="nucleotide sequence ID" value="NZ_QRCT01000010.1"/>
</dbReference>
<dbReference type="Pfam" id="PF00486">
    <property type="entry name" value="Trans_reg_C"/>
    <property type="match status" value="1"/>
</dbReference>
<evidence type="ECO:0000256" key="5">
    <source>
        <dbReference type="ARBA" id="ARBA00023125"/>
    </source>
</evidence>
<gene>
    <name evidence="12" type="ORF">DWV06_02550</name>
</gene>
<dbReference type="EMBL" id="QRCT01000010">
    <property type="protein sequence ID" value="RDU24874.1"/>
    <property type="molecule type" value="Genomic_DNA"/>
</dbReference>
<keyword evidence="13" id="KW-1185">Reference proteome</keyword>
<dbReference type="InterPro" id="IPR036388">
    <property type="entry name" value="WH-like_DNA-bd_sf"/>
</dbReference>
<keyword evidence="5 9" id="KW-0238">DNA-binding</keyword>
<evidence type="ECO:0000313" key="13">
    <source>
        <dbReference type="Proteomes" id="UP000255036"/>
    </source>
</evidence>
<dbReference type="InterPro" id="IPR011006">
    <property type="entry name" value="CheY-like_superfamily"/>
</dbReference>
<dbReference type="GO" id="GO:0005829">
    <property type="term" value="C:cytosol"/>
    <property type="evidence" value="ECO:0007669"/>
    <property type="project" value="TreeGrafter"/>
</dbReference>
<evidence type="ECO:0000256" key="8">
    <source>
        <dbReference type="PROSITE-ProRule" id="PRU00169"/>
    </source>
</evidence>
<dbReference type="PANTHER" id="PTHR48111">
    <property type="entry name" value="REGULATOR OF RPOS"/>
    <property type="match status" value="1"/>
</dbReference>
<dbReference type="OrthoDB" id="9790442at2"/>